<feature type="chain" id="PRO_5011980311" description="Helix-hairpin-helix motif-containing protein" evidence="1">
    <location>
        <begin position="20"/>
        <end position="616"/>
    </location>
</feature>
<dbReference type="InterPro" id="IPR010994">
    <property type="entry name" value="RuvA_2-like"/>
</dbReference>
<dbReference type="Proteomes" id="UP000184280">
    <property type="component" value="Unassembled WGS sequence"/>
</dbReference>
<keyword evidence="1" id="KW-0732">Signal</keyword>
<sequence>MRRRILLLFIIPAFLRAFAQESHGWETYLNQVMTAEDAASEGWQQTYDLLSDLVQHPININTATREQLEAIPFLSAQQVEELMAYLYRYAPMQSTAELRMMILLTPAQRELLSYCVYTGESKPKRYLHHELTATAKLPLSNGHWFRYQLQYGDRLKAGLVGDLDADEPFMKGPNRWGYDYYAPYVQLNHWGRIETLVLGSYRVSMGMGLVMNNSFSLGKIAMLQNLGRSTNTLRAHASRTENALQGAGITLKLGRGWQTTAFVGYVPMDATLNKDGSARTILTTGYHRTEAEIAKKHNLHALKTGGSVRYTGHGLHIGLNGLYVHLDRPLQPNTKQLYNLYKPQGSSFVNMSTDYGYANSKWSLNGETAVDGNGHIATINSMSVAMGSNLTLMALQRYYQYRYTSLDAQSYSDGGSVQNESGVYVGASWQPSTKWQVAAYADWAYFPWVRYRQQAGTYTMDYLLQTTYTGSRWKLSARYRLKTKQHEHRTRLVAEYNWDCGLGLRTQLDGNYGADGGTETGAMLSESMAYTYKWLRLNAGAGYYHTDGYNSRLYVYENGPLYTYAMQQLYGEGVRYWLMLRANAGKHLLLTAKMGVNNNFERESKTDMMLQLRLKI</sequence>
<dbReference type="OrthoDB" id="9766750at2"/>
<feature type="signal peptide" evidence="1">
    <location>
        <begin position="1"/>
        <end position="19"/>
    </location>
</feature>
<gene>
    <name evidence="2" type="ORF">SAMN04488494_3159</name>
</gene>
<dbReference type="EMBL" id="FRCJ01000009">
    <property type="protein sequence ID" value="SHN00680.1"/>
    <property type="molecule type" value="Genomic_DNA"/>
</dbReference>
<dbReference type="SUPFAM" id="SSF47781">
    <property type="entry name" value="RuvA domain 2-like"/>
    <property type="match status" value="1"/>
</dbReference>
<organism evidence="2 3">
    <name type="scientific">Xylanibacter ruminicola</name>
    <name type="common">Prevotella ruminicola</name>
    <dbReference type="NCBI Taxonomy" id="839"/>
    <lineage>
        <taxon>Bacteria</taxon>
        <taxon>Pseudomonadati</taxon>
        <taxon>Bacteroidota</taxon>
        <taxon>Bacteroidia</taxon>
        <taxon>Bacteroidales</taxon>
        <taxon>Prevotellaceae</taxon>
        <taxon>Xylanibacter</taxon>
    </lineage>
</organism>
<reference evidence="2 3" key="1">
    <citation type="submission" date="2016-11" db="EMBL/GenBank/DDBJ databases">
        <authorList>
            <person name="Jaros S."/>
            <person name="Januszkiewicz K."/>
            <person name="Wedrychowicz H."/>
        </authorList>
    </citation>
    <scope>NUCLEOTIDE SEQUENCE [LARGE SCALE GENOMIC DNA]</scope>
    <source>
        <strain evidence="2 3">BPI-34</strain>
    </source>
</reference>
<evidence type="ECO:0008006" key="4">
    <source>
        <dbReference type="Google" id="ProtNLM"/>
    </source>
</evidence>
<proteinExistence type="predicted"/>
<accession>A0A1M7NAH5</accession>
<evidence type="ECO:0000313" key="3">
    <source>
        <dbReference type="Proteomes" id="UP000184280"/>
    </source>
</evidence>
<name>A0A1M7NAH5_XYLRU</name>
<evidence type="ECO:0000256" key="1">
    <source>
        <dbReference type="SAM" id="SignalP"/>
    </source>
</evidence>
<dbReference type="RefSeq" id="WP_073047699.1">
    <property type="nucleotide sequence ID" value="NZ_FRCJ01000009.1"/>
</dbReference>
<protein>
    <recommendedName>
        <fullName evidence="4">Helix-hairpin-helix motif-containing protein</fullName>
    </recommendedName>
</protein>
<dbReference type="AlphaFoldDB" id="A0A1M7NAH5"/>
<evidence type="ECO:0000313" key="2">
    <source>
        <dbReference type="EMBL" id="SHN00680.1"/>
    </source>
</evidence>